<evidence type="ECO:0000313" key="3">
    <source>
        <dbReference type="EMBL" id="MPR36699.1"/>
    </source>
</evidence>
<evidence type="ECO:0000313" key="4">
    <source>
        <dbReference type="Proteomes" id="UP000479293"/>
    </source>
</evidence>
<dbReference type="EMBL" id="WHLY01000002">
    <property type="protein sequence ID" value="MPR36699.1"/>
    <property type="molecule type" value="Genomic_DNA"/>
</dbReference>
<dbReference type="InterPro" id="IPR036291">
    <property type="entry name" value="NAD(P)-bd_dom_sf"/>
</dbReference>
<dbReference type="Pfam" id="PF00106">
    <property type="entry name" value="adh_short"/>
    <property type="match status" value="1"/>
</dbReference>
<evidence type="ECO:0000256" key="1">
    <source>
        <dbReference type="ARBA" id="ARBA00023002"/>
    </source>
</evidence>
<evidence type="ECO:0000256" key="2">
    <source>
        <dbReference type="RuleBase" id="RU000363"/>
    </source>
</evidence>
<keyword evidence="4" id="KW-1185">Reference proteome</keyword>
<dbReference type="PRINTS" id="PR00081">
    <property type="entry name" value="GDHRDH"/>
</dbReference>
<dbReference type="Proteomes" id="UP000479293">
    <property type="component" value="Unassembled WGS sequence"/>
</dbReference>
<comment type="similarity">
    <text evidence="2">Belongs to the short-chain dehydrogenases/reductases (SDR) family.</text>
</comment>
<dbReference type="PANTHER" id="PTHR43157">
    <property type="entry name" value="PHOSPHATIDYLINOSITOL-GLYCAN BIOSYNTHESIS CLASS F PROTEIN-RELATED"/>
    <property type="match status" value="1"/>
</dbReference>
<reference evidence="3 4" key="1">
    <citation type="submission" date="2019-10" db="EMBL/GenBank/DDBJ databases">
        <title>Draft Genome Sequence of Cytophagaceae sp. SJW1-29.</title>
        <authorList>
            <person name="Choi A."/>
        </authorList>
    </citation>
    <scope>NUCLEOTIDE SEQUENCE [LARGE SCALE GENOMIC DNA]</scope>
    <source>
        <strain evidence="3 4">SJW1-29</strain>
    </source>
</reference>
<dbReference type="CDD" id="cd05327">
    <property type="entry name" value="retinol-DH_like_SDR_c_like"/>
    <property type="match status" value="1"/>
</dbReference>
<gene>
    <name evidence="3" type="ORF">GBK04_26045</name>
</gene>
<sequence length="303" mass="33047">MWTRDNIPDLTGKIAVVTGANTGIGYETAKALYEKGADVTIAARNERKAAAAAQKIRQESGDGGRLDIAILDLASLDQIETFAEQFKATYKQLDILVNNAGVMIPPPSLTDDGFEMQFGVNFIGHFALTAHLLPLLLAAPAGRVVTLTSGAATLVTGIDFDNLRLEKPYDEWREYATSKLADIIFTYELDRRLKAADCPILSLAAHPGVARTDLQRHIPGEILTGLFNHYKTVMEPWQGALPSLFAATAPAVMGGEFYGPDGEQEYARYPVLSKHSTPAMKNPELATQLWEYAQSATGLKFQF</sequence>
<comment type="caution">
    <text evidence="3">The sequence shown here is derived from an EMBL/GenBank/DDBJ whole genome shotgun (WGS) entry which is preliminary data.</text>
</comment>
<name>A0A7C9BVA1_9BACT</name>
<dbReference type="SUPFAM" id="SSF51735">
    <property type="entry name" value="NAD(P)-binding Rossmann-fold domains"/>
    <property type="match status" value="1"/>
</dbReference>
<organism evidence="3 4">
    <name type="scientific">Salmonirosea aquatica</name>
    <dbReference type="NCBI Taxonomy" id="2654236"/>
    <lineage>
        <taxon>Bacteria</taxon>
        <taxon>Pseudomonadati</taxon>
        <taxon>Bacteroidota</taxon>
        <taxon>Cytophagia</taxon>
        <taxon>Cytophagales</taxon>
        <taxon>Spirosomataceae</taxon>
        <taxon>Salmonirosea</taxon>
    </lineage>
</organism>
<dbReference type="PANTHER" id="PTHR43157:SF31">
    <property type="entry name" value="PHOSPHATIDYLINOSITOL-GLYCAN BIOSYNTHESIS CLASS F PROTEIN"/>
    <property type="match status" value="1"/>
</dbReference>
<dbReference type="RefSeq" id="WP_152764838.1">
    <property type="nucleotide sequence ID" value="NZ_WHLY01000002.1"/>
</dbReference>
<protein>
    <submittedName>
        <fullName evidence="3">SDR family NAD(P)-dependent oxidoreductase</fullName>
    </submittedName>
</protein>
<keyword evidence="1" id="KW-0560">Oxidoreductase</keyword>
<dbReference type="PRINTS" id="PR00080">
    <property type="entry name" value="SDRFAMILY"/>
</dbReference>
<dbReference type="AlphaFoldDB" id="A0A7C9BVA1"/>
<dbReference type="Gene3D" id="3.40.50.720">
    <property type="entry name" value="NAD(P)-binding Rossmann-like Domain"/>
    <property type="match status" value="1"/>
</dbReference>
<accession>A0A7C9BVA1</accession>
<dbReference type="NCBIfam" id="NF004846">
    <property type="entry name" value="PRK06197.1"/>
    <property type="match status" value="1"/>
</dbReference>
<proteinExistence type="inferred from homology"/>
<dbReference type="InterPro" id="IPR002347">
    <property type="entry name" value="SDR_fam"/>
</dbReference>
<dbReference type="GO" id="GO:0016491">
    <property type="term" value="F:oxidoreductase activity"/>
    <property type="evidence" value="ECO:0007669"/>
    <property type="project" value="UniProtKB-KW"/>
</dbReference>